<protein>
    <submittedName>
        <fullName evidence="5">Plastocyanin/azurin family copper-binding protein</fullName>
    </submittedName>
</protein>
<feature type="region of interest" description="Disordered" evidence="3">
    <location>
        <begin position="183"/>
        <end position="207"/>
    </location>
</feature>
<feature type="compositionally biased region" description="Acidic residues" evidence="3">
    <location>
        <begin position="185"/>
        <end position="207"/>
    </location>
</feature>
<dbReference type="Proteomes" id="UP001595898">
    <property type="component" value="Unassembled WGS sequence"/>
</dbReference>
<dbReference type="RefSeq" id="WP_250138832.1">
    <property type="nucleotide sequence ID" value="NZ_JALIQP010000001.1"/>
</dbReference>
<dbReference type="GO" id="GO:0046872">
    <property type="term" value="F:metal ion binding"/>
    <property type="evidence" value="ECO:0007669"/>
    <property type="project" value="UniProtKB-KW"/>
</dbReference>
<organism evidence="5 6">
    <name type="scientific">Halosolutus amylolyticus</name>
    <dbReference type="NCBI Taxonomy" id="2932267"/>
    <lineage>
        <taxon>Archaea</taxon>
        <taxon>Methanobacteriati</taxon>
        <taxon>Methanobacteriota</taxon>
        <taxon>Stenosarchaea group</taxon>
        <taxon>Halobacteria</taxon>
        <taxon>Halobacteriales</taxon>
        <taxon>Natrialbaceae</taxon>
        <taxon>Halosolutus</taxon>
    </lineage>
</organism>
<gene>
    <name evidence="5" type="ORF">ACFO5R_01855</name>
</gene>
<keyword evidence="6" id="KW-1185">Reference proteome</keyword>
<dbReference type="Pfam" id="PF00127">
    <property type="entry name" value="Copper-bind"/>
    <property type="match status" value="2"/>
</dbReference>
<dbReference type="EMBL" id="JBHSFA010000002">
    <property type="protein sequence ID" value="MFC4540669.1"/>
    <property type="molecule type" value="Genomic_DNA"/>
</dbReference>
<dbReference type="InterPro" id="IPR000923">
    <property type="entry name" value="BlueCu_1"/>
</dbReference>
<evidence type="ECO:0000313" key="5">
    <source>
        <dbReference type="EMBL" id="MFC4540669.1"/>
    </source>
</evidence>
<keyword evidence="1" id="KW-0479">Metal-binding</keyword>
<keyword evidence="2" id="KW-0186">Copper</keyword>
<dbReference type="InterPro" id="IPR006311">
    <property type="entry name" value="TAT_signal"/>
</dbReference>
<evidence type="ECO:0000256" key="1">
    <source>
        <dbReference type="ARBA" id="ARBA00022723"/>
    </source>
</evidence>
<evidence type="ECO:0000259" key="4">
    <source>
        <dbReference type="Pfam" id="PF00127"/>
    </source>
</evidence>
<feature type="domain" description="Blue (type 1) copper" evidence="4">
    <location>
        <begin position="251"/>
        <end position="317"/>
    </location>
</feature>
<feature type="domain" description="Blue (type 1) copper" evidence="4">
    <location>
        <begin position="104"/>
        <end position="180"/>
    </location>
</feature>
<dbReference type="InterPro" id="IPR008972">
    <property type="entry name" value="Cupredoxin"/>
</dbReference>
<dbReference type="AlphaFoldDB" id="A0ABD5PJU0"/>
<reference evidence="5 6" key="1">
    <citation type="journal article" date="2019" name="Int. J. Syst. Evol. Microbiol.">
        <title>The Global Catalogue of Microorganisms (GCM) 10K type strain sequencing project: providing services to taxonomists for standard genome sequencing and annotation.</title>
        <authorList>
            <consortium name="The Broad Institute Genomics Platform"/>
            <consortium name="The Broad Institute Genome Sequencing Center for Infectious Disease"/>
            <person name="Wu L."/>
            <person name="Ma J."/>
        </authorList>
    </citation>
    <scope>NUCLEOTIDE SEQUENCE [LARGE SCALE GENOMIC DNA]</scope>
    <source>
        <strain evidence="5 6">WLHS5</strain>
    </source>
</reference>
<dbReference type="Gene3D" id="2.60.40.420">
    <property type="entry name" value="Cupredoxins - blue copper proteins"/>
    <property type="match status" value="2"/>
</dbReference>
<proteinExistence type="predicted"/>
<sequence>MGLNNELSRRATIRLAGASASAALLAGCLDSYDADAPADDTDPGGTGDDEEDDSDDATDAEDDESDGADAADADDPTEILLEARISGWVGVEPAPIVGVENPTLDLAAGDTYRLDWVQGDGQTHNLQLVDADGRVVDDLRTPLTSDPEAESEPLEFTATDELAGYHCDPHANTMRGAIEVGSESFSDDADGDEDATDDDGTEDDAPEFEIAPGTRVELVGEIAGWVGEAPRKIEDRENPTLVLREGEPYAIGWVDGDGAPHNVEIRDDDGEVVDDLQTDIVTEPDGDESVLEFTASDAMRRYVCRPHETTMRGEIVVRSD</sequence>
<name>A0ABD5PJU0_9EURY</name>
<evidence type="ECO:0000256" key="2">
    <source>
        <dbReference type="ARBA" id="ARBA00023008"/>
    </source>
</evidence>
<dbReference type="PROSITE" id="PS51318">
    <property type="entry name" value="TAT"/>
    <property type="match status" value="1"/>
</dbReference>
<accession>A0ABD5PJU0</accession>
<evidence type="ECO:0000313" key="6">
    <source>
        <dbReference type="Proteomes" id="UP001595898"/>
    </source>
</evidence>
<feature type="region of interest" description="Disordered" evidence="3">
    <location>
        <begin position="32"/>
        <end position="77"/>
    </location>
</feature>
<comment type="caution">
    <text evidence="5">The sequence shown here is derived from an EMBL/GenBank/DDBJ whole genome shotgun (WGS) entry which is preliminary data.</text>
</comment>
<evidence type="ECO:0000256" key="3">
    <source>
        <dbReference type="SAM" id="MobiDB-lite"/>
    </source>
</evidence>